<feature type="compositionally biased region" description="Basic and acidic residues" evidence="1">
    <location>
        <begin position="1"/>
        <end position="17"/>
    </location>
</feature>
<proteinExistence type="predicted"/>
<sequence>MNDTRDPIGDMLERRDGPYQASRDSKVGFPGNPCPDCGCQDGNHAATCSVGGFRAPDPVPEQPGMEVLDLQPCLLMAINVSRRGGQQYERRDEQWLEATKDGEVRTQWITKKIIDDQDEFGAASSLQSKAKYAASRLGRHTPVGIVVAASKRAEVEQYRNEWRQAFAEFNDGSTYSKVDFSCMVFAIRGDNVQELEQVLDELRGGLSDLEQAYRSADPGAMRDVVKRMSGFAELLPERVATKMELAIKSAQKRARKI</sequence>
<name>A0A0F9Q2Y4_9ZZZZ</name>
<gene>
    <name evidence="2" type="ORF">LCGC14_0755190</name>
</gene>
<evidence type="ECO:0000313" key="2">
    <source>
        <dbReference type="EMBL" id="KKN38280.1"/>
    </source>
</evidence>
<reference evidence="2" key="1">
    <citation type="journal article" date="2015" name="Nature">
        <title>Complex archaea that bridge the gap between prokaryotes and eukaryotes.</title>
        <authorList>
            <person name="Spang A."/>
            <person name="Saw J.H."/>
            <person name="Jorgensen S.L."/>
            <person name="Zaremba-Niedzwiedzka K."/>
            <person name="Martijn J."/>
            <person name="Lind A.E."/>
            <person name="van Eijk R."/>
            <person name="Schleper C."/>
            <person name="Guy L."/>
            <person name="Ettema T.J."/>
        </authorList>
    </citation>
    <scope>NUCLEOTIDE SEQUENCE</scope>
</reference>
<feature type="non-terminal residue" evidence="2">
    <location>
        <position position="257"/>
    </location>
</feature>
<organism evidence="2">
    <name type="scientific">marine sediment metagenome</name>
    <dbReference type="NCBI Taxonomy" id="412755"/>
    <lineage>
        <taxon>unclassified sequences</taxon>
        <taxon>metagenomes</taxon>
        <taxon>ecological metagenomes</taxon>
    </lineage>
</organism>
<evidence type="ECO:0000256" key="1">
    <source>
        <dbReference type="SAM" id="MobiDB-lite"/>
    </source>
</evidence>
<accession>A0A0F9Q2Y4</accession>
<comment type="caution">
    <text evidence="2">The sequence shown here is derived from an EMBL/GenBank/DDBJ whole genome shotgun (WGS) entry which is preliminary data.</text>
</comment>
<protein>
    <submittedName>
        <fullName evidence="2">Uncharacterized protein</fullName>
    </submittedName>
</protein>
<dbReference type="AlphaFoldDB" id="A0A0F9Q2Y4"/>
<feature type="region of interest" description="Disordered" evidence="1">
    <location>
        <begin position="1"/>
        <end position="27"/>
    </location>
</feature>
<dbReference type="EMBL" id="LAZR01001841">
    <property type="protein sequence ID" value="KKN38280.1"/>
    <property type="molecule type" value="Genomic_DNA"/>
</dbReference>